<proteinExistence type="predicted"/>
<dbReference type="PATRIC" id="fig|69.6.peg.1347"/>
<dbReference type="OrthoDB" id="5988510at2"/>
<evidence type="ECO:0000256" key="1">
    <source>
        <dbReference type="SAM" id="MobiDB-lite"/>
    </source>
</evidence>
<evidence type="ECO:0000256" key="2">
    <source>
        <dbReference type="SAM" id="SignalP"/>
    </source>
</evidence>
<dbReference type="KEGG" id="lez:GLE_1365"/>
<organism evidence="3 4">
    <name type="scientific">Lysobacter enzymogenes</name>
    <dbReference type="NCBI Taxonomy" id="69"/>
    <lineage>
        <taxon>Bacteria</taxon>
        <taxon>Pseudomonadati</taxon>
        <taxon>Pseudomonadota</taxon>
        <taxon>Gammaproteobacteria</taxon>
        <taxon>Lysobacterales</taxon>
        <taxon>Lysobacteraceae</taxon>
        <taxon>Lysobacter</taxon>
    </lineage>
</organism>
<keyword evidence="2" id="KW-0732">Signal</keyword>
<feature type="region of interest" description="Disordered" evidence="1">
    <location>
        <begin position="72"/>
        <end position="113"/>
    </location>
</feature>
<feature type="compositionally biased region" description="Basic and acidic residues" evidence="1">
    <location>
        <begin position="77"/>
        <end position="98"/>
    </location>
</feature>
<dbReference type="AlphaFoldDB" id="A0A0S2DDZ7"/>
<protein>
    <submittedName>
        <fullName evidence="3">Uncharacterized protein</fullName>
    </submittedName>
</protein>
<dbReference type="EMBL" id="CP013140">
    <property type="protein sequence ID" value="ALN56722.1"/>
    <property type="molecule type" value="Genomic_DNA"/>
</dbReference>
<evidence type="ECO:0000313" key="4">
    <source>
        <dbReference type="Proteomes" id="UP000061569"/>
    </source>
</evidence>
<feature type="signal peptide" evidence="2">
    <location>
        <begin position="1"/>
        <end position="23"/>
    </location>
</feature>
<reference evidence="3 4" key="1">
    <citation type="submission" date="2015-11" db="EMBL/GenBank/DDBJ databases">
        <title>Genome sequences of Lysobacter enzymogenes strain C3 and Lysobacter antibioticus ATCC 29479.</title>
        <authorList>
            <person name="Kobayashi D.Y."/>
        </authorList>
    </citation>
    <scope>NUCLEOTIDE SEQUENCE [LARGE SCALE GENOMIC DNA]</scope>
    <source>
        <strain evidence="3 4">C3</strain>
    </source>
</reference>
<gene>
    <name evidence="3" type="ORF">GLE_1365</name>
</gene>
<accession>A0A0S2DDZ7</accession>
<evidence type="ECO:0000313" key="3">
    <source>
        <dbReference type="EMBL" id="ALN56722.1"/>
    </source>
</evidence>
<dbReference type="Proteomes" id="UP000061569">
    <property type="component" value="Chromosome"/>
</dbReference>
<feature type="chain" id="PRO_5006594876" evidence="2">
    <location>
        <begin position="24"/>
        <end position="113"/>
    </location>
</feature>
<name>A0A0S2DDZ7_LYSEN</name>
<sequence length="113" mass="11465">MRNILWIAALAASLGAGAGAAVAQTPVQADAQVRADAVQPTAAPAANAGAKTGAGVAATAVDPTCLKQTGSRIAARGKRDCAGQGRSYDRKDLQRTGETDVGQALRKLDPRLR</sequence>